<dbReference type="STRING" id="320771.Cflav_PD1911"/>
<sequence>MGRLTLGFHGVTYSEQDFNHVTQSKPLRKCNFPATATKHTSGNFACIGCAQL</sequence>
<reference evidence="1 2" key="1">
    <citation type="journal article" date="2011" name="J. Bacteriol.">
        <title>Genome sequence of 'Pedosphaera parvula' Ellin514, an aerobic Verrucomicrobial isolate from pasture soil.</title>
        <authorList>
            <person name="Kant R."/>
            <person name="van Passel M.W."/>
            <person name="Sangwan P."/>
            <person name="Palva A."/>
            <person name="Lucas S."/>
            <person name="Copeland A."/>
            <person name="Lapidus A."/>
            <person name="Glavina Del Rio T."/>
            <person name="Dalin E."/>
            <person name="Tice H."/>
            <person name="Bruce D."/>
            <person name="Goodwin L."/>
            <person name="Pitluck S."/>
            <person name="Chertkov O."/>
            <person name="Larimer F.W."/>
            <person name="Land M.L."/>
            <person name="Hauser L."/>
            <person name="Brettin T.S."/>
            <person name="Detter J.C."/>
            <person name="Han S."/>
            <person name="de Vos W.M."/>
            <person name="Janssen P.H."/>
            <person name="Smidt H."/>
        </authorList>
    </citation>
    <scope>NUCLEOTIDE SEQUENCE [LARGE SCALE GENOMIC DNA]</scope>
    <source>
        <strain evidence="1 2">Ellin514</strain>
    </source>
</reference>
<gene>
    <name evidence="1" type="ORF">Cflav_PD1911</name>
</gene>
<dbReference type="Proteomes" id="UP000003688">
    <property type="component" value="Unassembled WGS sequence"/>
</dbReference>
<name>B9XLG0_PEDPL</name>
<proteinExistence type="predicted"/>
<organism evidence="1 2">
    <name type="scientific">Pedosphaera parvula (strain Ellin514)</name>
    <dbReference type="NCBI Taxonomy" id="320771"/>
    <lineage>
        <taxon>Bacteria</taxon>
        <taxon>Pseudomonadati</taxon>
        <taxon>Verrucomicrobiota</taxon>
        <taxon>Pedosphaerae</taxon>
        <taxon>Pedosphaerales</taxon>
        <taxon>Pedosphaeraceae</taxon>
        <taxon>Pedosphaera</taxon>
    </lineage>
</organism>
<evidence type="ECO:0000313" key="1">
    <source>
        <dbReference type="EMBL" id="EEF59363.1"/>
    </source>
</evidence>
<keyword evidence="2" id="KW-1185">Reference proteome</keyword>
<evidence type="ECO:0000313" key="2">
    <source>
        <dbReference type="Proteomes" id="UP000003688"/>
    </source>
</evidence>
<comment type="caution">
    <text evidence="1">The sequence shown here is derived from an EMBL/GenBank/DDBJ whole genome shotgun (WGS) entry which is preliminary data.</text>
</comment>
<dbReference type="EMBL" id="ABOX02000029">
    <property type="protein sequence ID" value="EEF59363.1"/>
    <property type="molecule type" value="Genomic_DNA"/>
</dbReference>
<dbReference type="AlphaFoldDB" id="B9XLG0"/>
<accession>B9XLG0</accession>
<protein>
    <submittedName>
        <fullName evidence="1">Uncharacterized protein</fullName>
    </submittedName>
</protein>